<dbReference type="InterPro" id="IPR004046">
    <property type="entry name" value="GST_C"/>
</dbReference>
<dbReference type="SFLD" id="SFLDS00019">
    <property type="entry name" value="Glutathione_Transferase_(cytos"/>
    <property type="match status" value="1"/>
</dbReference>
<comment type="similarity">
    <text evidence="1">Belongs to the GST superfamily. Phi family.</text>
</comment>
<evidence type="ECO:0000256" key="3">
    <source>
        <dbReference type="ARBA" id="ARBA00022679"/>
    </source>
</evidence>
<dbReference type="AlphaFoldDB" id="A0A179IJ03"/>
<feature type="domain" description="GST C-terminal" evidence="6">
    <location>
        <begin position="92"/>
        <end position="214"/>
    </location>
</feature>
<evidence type="ECO:0000313" key="8">
    <source>
        <dbReference type="Proteomes" id="UP000243081"/>
    </source>
</evidence>
<dbReference type="FunFam" id="3.40.30.10:FF:000016">
    <property type="entry name" value="Glutathione S-transferase F2"/>
    <property type="match status" value="1"/>
</dbReference>
<dbReference type="InterPro" id="IPR010987">
    <property type="entry name" value="Glutathione-S-Trfase_C-like"/>
</dbReference>
<dbReference type="SFLD" id="SFLDG00358">
    <property type="entry name" value="Main_(cytGST)"/>
    <property type="match status" value="1"/>
</dbReference>
<dbReference type="InterPro" id="IPR036249">
    <property type="entry name" value="Thioredoxin-like_sf"/>
</dbReference>
<dbReference type="GO" id="GO:0009636">
    <property type="term" value="P:response to toxic substance"/>
    <property type="evidence" value="ECO:0007669"/>
    <property type="project" value="UniProtKB-ARBA"/>
</dbReference>
<dbReference type="PANTHER" id="PTHR43900:SF3">
    <property type="entry name" value="GLUTATHIONE S-TRANSFERASE RHO"/>
    <property type="match status" value="1"/>
</dbReference>
<keyword evidence="3" id="KW-0808">Transferase</keyword>
<keyword evidence="8" id="KW-1185">Reference proteome</keyword>
<dbReference type="OrthoDB" id="249703at2759"/>
<dbReference type="Gene3D" id="1.20.1050.10">
    <property type="match status" value="1"/>
</dbReference>
<evidence type="ECO:0000256" key="4">
    <source>
        <dbReference type="ARBA" id="ARBA00047960"/>
    </source>
</evidence>
<reference evidence="7 8" key="1">
    <citation type="submission" date="2016-03" db="EMBL/GenBank/DDBJ databases">
        <title>Fine-scale spatial genetic structure of a fungal parasite of coffee scale insects.</title>
        <authorList>
            <person name="Jackson D."/>
            <person name="Zemenick K.A."/>
            <person name="Malloure B."/>
            <person name="Quandt C.A."/>
            <person name="James T.Y."/>
        </authorList>
    </citation>
    <scope>NUCLEOTIDE SEQUENCE [LARGE SCALE GENOMIC DNA]</scope>
    <source>
        <strain evidence="7 8">UM487</strain>
    </source>
</reference>
<evidence type="ECO:0000256" key="2">
    <source>
        <dbReference type="ARBA" id="ARBA00012452"/>
    </source>
</evidence>
<dbReference type="GO" id="GO:0005737">
    <property type="term" value="C:cytoplasm"/>
    <property type="evidence" value="ECO:0007669"/>
    <property type="project" value="TreeGrafter"/>
</dbReference>
<dbReference type="GO" id="GO:0004364">
    <property type="term" value="F:glutathione transferase activity"/>
    <property type="evidence" value="ECO:0007669"/>
    <property type="project" value="UniProtKB-EC"/>
</dbReference>
<dbReference type="Pfam" id="PF00043">
    <property type="entry name" value="GST_C"/>
    <property type="match status" value="1"/>
</dbReference>
<dbReference type="PANTHER" id="PTHR43900">
    <property type="entry name" value="GLUTATHIONE S-TRANSFERASE RHO"/>
    <property type="match status" value="1"/>
</dbReference>
<dbReference type="PROSITE" id="PS50404">
    <property type="entry name" value="GST_NTER"/>
    <property type="match status" value="1"/>
</dbReference>
<dbReference type="SUPFAM" id="SSF52833">
    <property type="entry name" value="Thioredoxin-like"/>
    <property type="match status" value="1"/>
</dbReference>
<dbReference type="GO" id="GO:0006749">
    <property type="term" value="P:glutathione metabolic process"/>
    <property type="evidence" value="ECO:0007669"/>
    <property type="project" value="TreeGrafter"/>
</dbReference>
<evidence type="ECO:0000259" key="6">
    <source>
        <dbReference type="PROSITE" id="PS50405"/>
    </source>
</evidence>
<sequence length="214" mass="23936">MPIKIHGLARAICVKRVSLVLEEKKVPYELVTETCDTAEARKQPSYLKLQPFAKVPVLEDDGVFIYESRAICKYIAKKYASQGPKLMPDDADLAGYGLFEQACSIENNYFNAPTEGLAWELVFKPHHGGTTDDARVQELAAQLDKALAVYDTILGGQKYLSGDEISLADLFHLPYGHMVRNIGYKKAFEKYPNVERWFAGLEARDSWVKVSSAA</sequence>
<evidence type="ECO:0000256" key="1">
    <source>
        <dbReference type="ARBA" id="ARBA00010128"/>
    </source>
</evidence>
<comment type="caution">
    <text evidence="7">The sequence shown here is derived from an EMBL/GenBank/DDBJ whole genome shotgun (WGS) entry which is preliminary data.</text>
</comment>
<evidence type="ECO:0000259" key="5">
    <source>
        <dbReference type="PROSITE" id="PS50404"/>
    </source>
</evidence>
<dbReference type="OMA" id="KKHVAKW"/>
<accession>A0A179IJ03</accession>
<comment type="catalytic activity">
    <reaction evidence="4">
        <text>RX + glutathione = an S-substituted glutathione + a halide anion + H(+)</text>
        <dbReference type="Rhea" id="RHEA:16437"/>
        <dbReference type="ChEBI" id="CHEBI:15378"/>
        <dbReference type="ChEBI" id="CHEBI:16042"/>
        <dbReference type="ChEBI" id="CHEBI:17792"/>
        <dbReference type="ChEBI" id="CHEBI:57925"/>
        <dbReference type="ChEBI" id="CHEBI:90779"/>
        <dbReference type="EC" id="2.5.1.18"/>
    </reaction>
</comment>
<proteinExistence type="inferred from homology"/>
<dbReference type="Pfam" id="PF02798">
    <property type="entry name" value="GST_N"/>
    <property type="match status" value="1"/>
</dbReference>
<feature type="domain" description="GST N-terminal" evidence="5">
    <location>
        <begin position="1"/>
        <end position="83"/>
    </location>
</feature>
<dbReference type="FunFam" id="1.20.1050.10:FF:000004">
    <property type="entry name" value="Glutathione S-transferase F2"/>
    <property type="match status" value="1"/>
</dbReference>
<dbReference type="EC" id="2.5.1.18" evidence="2"/>
<gene>
    <name evidence="7" type="ORF">LLEC1_03271</name>
</gene>
<dbReference type="EMBL" id="LUKN01001024">
    <property type="protein sequence ID" value="OAR01730.1"/>
    <property type="molecule type" value="Genomic_DNA"/>
</dbReference>
<organism evidence="7 8">
    <name type="scientific">Cordyceps confragosa</name>
    <name type="common">Lecanicillium lecanii</name>
    <dbReference type="NCBI Taxonomy" id="2714763"/>
    <lineage>
        <taxon>Eukaryota</taxon>
        <taxon>Fungi</taxon>
        <taxon>Dikarya</taxon>
        <taxon>Ascomycota</taxon>
        <taxon>Pezizomycotina</taxon>
        <taxon>Sordariomycetes</taxon>
        <taxon>Hypocreomycetidae</taxon>
        <taxon>Hypocreales</taxon>
        <taxon>Cordycipitaceae</taxon>
        <taxon>Akanthomyces</taxon>
    </lineage>
</organism>
<dbReference type="InterPro" id="IPR036282">
    <property type="entry name" value="Glutathione-S-Trfase_C_sf"/>
</dbReference>
<protein>
    <recommendedName>
        <fullName evidence="2">glutathione transferase</fullName>
        <ecNumber evidence="2">2.5.1.18</ecNumber>
    </recommendedName>
</protein>
<dbReference type="SUPFAM" id="SSF47616">
    <property type="entry name" value="GST C-terminal domain-like"/>
    <property type="match status" value="1"/>
</dbReference>
<dbReference type="GO" id="GO:0043295">
    <property type="term" value="F:glutathione binding"/>
    <property type="evidence" value="ECO:0007669"/>
    <property type="project" value="TreeGrafter"/>
</dbReference>
<dbReference type="InterPro" id="IPR040079">
    <property type="entry name" value="Glutathione_S-Trfase"/>
</dbReference>
<dbReference type="Proteomes" id="UP000243081">
    <property type="component" value="Unassembled WGS sequence"/>
</dbReference>
<dbReference type="PROSITE" id="PS50405">
    <property type="entry name" value="GST_CTER"/>
    <property type="match status" value="1"/>
</dbReference>
<name>A0A179IJ03_CORDF</name>
<dbReference type="InterPro" id="IPR004045">
    <property type="entry name" value="Glutathione_S-Trfase_N"/>
</dbReference>
<dbReference type="Gene3D" id="3.40.30.10">
    <property type="entry name" value="Glutaredoxin"/>
    <property type="match status" value="1"/>
</dbReference>
<evidence type="ECO:0000313" key="7">
    <source>
        <dbReference type="EMBL" id="OAR01730.1"/>
    </source>
</evidence>